<dbReference type="Proteomes" id="UP000275078">
    <property type="component" value="Unassembled WGS sequence"/>
</dbReference>
<accession>A0A3N4HC24</accession>
<evidence type="ECO:0000313" key="4">
    <source>
        <dbReference type="Proteomes" id="UP000275078"/>
    </source>
</evidence>
<evidence type="ECO:0000256" key="1">
    <source>
        <dbReference type="SAM" id="Coils"/>
    </source>
</evidence>
<protein>
    <submittedName>
        <fullName evidence="3">Uncharacterized protein</fullName>
    </submittedName>
</protein>
<feature type="coiled-coil region" evidence="1">
    <location>
        <begin position="115"/>
        <end position="142"/>
    </location>
</feature>
<keyword evidence="1" id="KW-0175">Coiled coil</keyword>
<feature type="region of interest" description="Disordered" evidence="2">
    <location>
        <begin position="1"/>
        <end position="32"/>
    </location>
</feature>
<dbReference type="AlphaFoldDB" id="A0A3N4HC24"/>
<dbReference type="EMBL" id="ML120013">
    <property type="protein sequence ID" value="RPA70916.1"/>
    <property type="molecule type" value="Genomic_DNA"/>
</dbReference>
<proteinExistence type="predicted"/>
<evidence type="ECO:0000313" key="3">
    <source>
        <dbReference type="EMBL" id="RPA70916.1"/>
    </source>
</evidence>
<reference evidence="3 4" key="1">
    <citation type="journal article" date="2018" name="Nat. Ecol. Evol.">
        <title>Pezizomycetes genomes reveal the molecular basis of ectomycorrhizal truffle lifestyle.</title>
        <authorList>
            <person name="Murat C."/>
            <person name="Payen T."/>
            <person name="Noel B."/>
            <person name="Kuo A."/>
            <person name="Morin E."/>
            <person name="Chen J."/>
            <person name="Kohler A."/>
            <person name="Krizsan K."/>
            <person name="Balestrini R."/>
            <person name="Da Silva C."/>
            <person name="Montanini B."/>
            <person name="Hainaut M."/>
            <person name="Levati E."/>
            <person name="Barry K.W."/>
            <person name="Belfiori B."/>
            <person name="Cichocki N."/>
            <person name="Clum A."/>
            <person name="Dockter R.B."/>
            <person name="Fauchery L."/>
            <person name="Guy J."/>
            <person name="Iotti M."/>
            <person name="Le Tacon F."/>
            <person name="Lindquist E.A."/>
            <person name="Lipzen A."/>
            <person name="Malagnac F."/>
            <person name="Mello A."/>
            <person name="Molinier V."/>
            <person name="Miyauchi S."/>
            <person name="Poulain J."/>
            <person name="Riccioni C."/>
            <person name="Rubini A."/>
            <person name="Sitrit Y."/>
            <person name="Splivallo R."/>
            <person name="Traeger S."/>
            <person name="Wang M."/>
            <person name="Zifcakova L."/>
            <person name="Wipf D."/>
            <person name="Zambonelli A."/>
            <person name="Paolocci F."/>
            <person name="Nowrousian M."/>
            <person name="Ottonello S."/>
            <person name="Baldrian P."/>
            <person name="Spatafora J.W."/>
            <person name="Henrissat B."/>
            <person name="Nagy L.G."/>
            <person name="Aury J.M."/>
            <person name="Wincker P."/>
            <person name="Grigoriev I.V."/>
            <person name="Bonfante P."/>
            <person name="Martin F.M."/>
        </authorList>
    </citation>
    <scope>NUCLEOTIDE SEQUENCE [LARGE SCALE GENOMIC DNA]</scope>
    <source>
        <strain evidence="3 4">RN42</strain>
    </source>
</reference>
<sequence>MVHRLRARRSSKVIFPRAAHTRSGNSNPPPSYEEAIADPGCSTTTRVSSFQNITSSQSHADDTEALISIKEANAYIRELKEINMYHMQSITSLAQIVSRLGSYRKSHSNRDNTTAGDLNLELQRKEMELDLKEQRLHNWETKLAARELLLNEWECISET</sequence>
<gene>
    <name evidence="3" type="ORF">BJ508DRAFT_316093</name>
</gene>
<feature type="compositionally biased region" description="Basic residues" evidence="2">
    <location>
        <begin position="1"/>
        <end position="11"/>
    </location>
</feature>
<organism evidence="3 4">
    <name type="scientific">Ascobolus immersus RN42</name>
    <dbReference type="NCBI Taxonomy" id="1160509"/>
    <lineage>
        <taxon>Eukaryota</taxon>
        <taxon>Fungi</taxon>
        <taxon>Dikarya</taxon>
        <taxon>Ascomycota</taxon>
        <taxon>Pezizomycotina</taxon>
        <taxon>Pezizomycetes</taxon>
        <taxon>Pezizales</taxon>
        <taxon>Ascobolaceae</taxon>
        <taxon>Ascobolus</taxon>
    </lineage>
</organism>
<evidence type="ECO:0000256" key="2">
    <source>
        <dbReference type="SAM" id="MobiDB-lite"/>
    </source>
</evidence>
<keyword evidence="4" id="KW-1185">Reference proteome</keyword>
<name>A0A3N4HC24_ASCIM</name>